<proteinExistence type="inferred from homology"/>
<comment type="caution">
    <text evidence="7">The sequence shown here is derived from an EMBL/GenBank/DDBJ whole genome shotgun (WGS) entry which is preliminary data.</text>
</comment>
<dbReference type="Proteomes" id="UP000095488">
    <property type="component" value="Unassembled WGS sequence"/>
</dbReference>
<keyword evidence="2 5" id="KW-0132">Cell division</keyword>
<evidence type="ECO:0000313" key="8">
    <source>
        <dbReference type="Proteomes" id="UP000095488"/>
    </source>
</evidence>
<comment type="subunit">
    <text evidence="5">Interacts with FtsZ.</text>
</comment>
<evidence type="ECO:0000313" key="7">
    <source>
        <dbReference type="EMBL" id="CUN49774.1"/>
    </source>
</evidence>
<dbReference type="RefSeq" id="WP_055257227.1">
    <property type="nucleotide sequence ID" value="NZ_BCMV01000062.1"/>
</dbReference>
<dbReference type="InterPro" id="IPR003494">
    <property type="entry name" value="SHS2_FtsA"/>
</dbReference>
<dbReference type="Pfam" id="PF14450">
    <property type="entry name" value="FtsA"/>
    <property type="match status" value="1"/>
</dbReference>
<dbReference type="InterPro" id="IPR043129">
    <property type="entry name" value="ATPase_NBD"/>
</dbReference>
<evidence type="ECO:0000256" key="4">
    <source>
        <dbReference type="ARBA" id="ARBA00023306"/>
    </source>
</evidence>
<dbReference type="SUPFAM" id="SSF53067">
    <property type="entry name" value="Actin-like ATPase domain"/>
    <property type="match status" value="2"/>
</dbReference>
<comment type="similarity">
    <text evidence="5">Belongs to the FtsA/MreB family.</text>
</comment>
<evidence type="ECO:0000259" key="6">
    <source>
        <dbReference type="SMART" id="SM00842"/>
    </source>
</evidence>
<feature type="domain" description="SHS2" evidence="6">
    <location>
        <begin position="5"/>
        <end position="188"/>
    </location>
</feature>
<dbReference type="PANTHER" id="PTHR32432:SF4">
    <property type="entry name" value="CELL DIVISION PROTEIN FTSA"/>
    <property type="match status" value="1"/>
</dbReference>
<comment type="function">
    <text evidence="5">Cell division protein that is involved in the assembly of the Z ring. May serve as a membrane anchor for the Z ring.</text>
</comment>
<name>A0ABM9UND2_SARVE</name>
<dbReference type="SMART" id="SM00842">
    <property type="entry name" value="FtsA"/>
    <property type="match status" value="1"/>
</dbReference>
<dbReference type="PIRSF" id="PIRSF003101">
    <property type="entry name" value="FtsA"/>
    <property type="match status" value="1"/>
</dbReference>
<organism evidence="7 8">
    <name type="scientific">Sarcina ventriculi</name>
    <name type="common">Clostridium ventriculi</name>
    <dbReference type="NCBI Taxonomy" id="1267"/>
    <lineage>
        <taxon>Bacteria</taxon>
        <taxon>Bacillati</taxon>
        <taxon>Bacillota</taxon>
        <taxon>Clostridia</taxon>
        <taxon>Eubacteriales</taxon>
        <taxon>Clostridiaceae</taxon>
        <taxon>Sarcina</taxon>
    </lineage>
</organism>
<dbReference type="GO" id="GO:0051301">
    <property type="term" value="P:cell division"/>
    <property type="evidence" value="ECO:0007669"/>
    <property type="project" value="UniProtKB-KW"/>
</dbReference>
<accession>A0ABM9UND2</accession>
<keyword evidence="8" id="KW-1185">Reference proteome</keyword>
<reference evidence="7 8" key="1">
    <citation type="submission" date="2015-09" db="EMBL/GenBank/DDBJ databases">
        <authorList>
            <consortium name="Pathogen Informatics"/>
        </authorList>
    </citation>
    <scope>NUCLEOTIDE SEQUENCE [LARGE SCALE GENOMIC DNA]</scope>
    <source>
        <strain evidence="7 8">2789STDY5834858</strain>
    </source>
</reference>
<dbReference type="NCBIfam" id="TIGR01174">
    <property type="entry name" value="ftsA"/>
    <property type="match status" value="1"/>
</dbReference>
<evidence type="ECO:0000256" key="5">
    <source>
        <dbReference type="PIRNR" id="PIRNR003101"/>
    </source>
</evidence>
<keyword evidence="1" id="KW-1003">Cell membrane</keyword>
<evidence type="ECO:0000256" key="1">
    <source>
        <dbReference type="ARBA" id="ARBA00022475"/>
    </source>
</evidence>
<keyword evidence="4 5" id="KW-0131">Cell cycle</keyword>
<protein>
    <recommendedName>
        <fullName evidence="5">Cell division protein FtsA</fullName>
    </recommendedName>
</protein>
<sequence length="420" mass="47506">MSDYIVGLDIGSKNICATMSIENEEYGFEVLDFVCKQSYGIKKGLVTDFNLAVDCIKKCLEELAEKTQTNINGVYLGFSCKECKIIPSKGYTYVGEDSYVNETNIQNAYRDAKNILLKDDDCIADSVINCFYTTNEECVKNPIGITSDKLEIDLDLILSDVKYIDNLKQAVLEAGYQVLGTVLSINALKNIFLSEDTISKNVGIIDIGTEKTEIALYNANQLIGTGQVPFGGDAITKDLAICLEIDENMAEQLKKECAKDYIYMAKESIIDLGTREVDARFVHDVIEARLDEILEHIYKEISNNEFYEKIDFFIITGEGLVYFEEIDKKIQEILGKKVKLFKKHDFYLNNSAIIVSIGIVKEVYDRLKLICDEKVFSSININNNVDTNINTSVDDESEYDNKKNKKRGLSRFKAFLDDIF</sequence>
<dbReference type="InterPro" id="IPR020823">
    <property type="entry name" value="Cell_div_FtsA"/>
</dbReference>
<gene>
    <name evidence="7" type="primary">ftsA</name>
    <name evidence="7" type="ORF">ERS852473_00336</name>
</gene>
<dbReference type="Gene3D" id="3.30.420.40">
    <property type="match status" value="2"/>
</dbReference>
<evidence type="ECO:0000256" key="3">
    <source>
        <dbReference type="ARBA" id="ARBA00023136"/>
    </source>
</evidence>
<keyword evidence="3" id="KW-0472">Membrane</keyword>
<dbReference type="EMBL" id="CYZR01000001">
    <property type="protein sequence ID" value="CUN49774.1"/>
    <property type="molecule type" value="Genomic_DNA"/>
</dbReference>
<dbReference type="InterPro" id="IPR050696">
    <property type="entry name" value="FtsA/MreB"/>
</dbReference>
<evidence type="ECO:0000256" key="2">
    <source>
        <dbReference type="ARBA" id="ARBA00022618"/>
    </source>
</evidence>
<dbReference type="PANTHER" id="PTHR32432">
    <property type="entry name" value="CELL DIVISION PROTEIN FTSA-RELATED"/>
    <property type="match status" value="1"/>
</dbReference>